<keyword evidence="1" id="KW-0732">Signal</keyword>
<feature type="signal peptide" evidence="1">
    <location>
        <begin position="1"/>
        <end position="33"/>
    </location>
</feature>
<name>A0AAE4CCY8_9ACTN</name>
<gene>
    <name evidence="2" type="ORF">J2S41_006436</name>
</gene>
<accession>A0AAE4CCY8</accession>
<evidence type="ECO:0008006" key="4">
    <source>
        <dbReference type="Google" id="ProtNLM"/>
    </source>
</evidence>
<comment type="caution">
    <text evidence="2">The sequence shown here is derived from an EMBL/GenBank/DDBJ whole genome shotgun (WGS) entry which is preliminary data.</text>
</comment>
<keyword evidence="3" id="KW-1185">Reference proteome</keyword>
<dbReference type="Proteomes" id="UP001183643">
    <property type="component" value="Unassembled WGS sequence"/>
</dbReference>
<reference evidence="2" key="1">
    <citation type="submission" date="2023-07" db="EMBL/GenBank/DDBJ databases">
        <title>Sequencing the genomes of 1000 actinobacteria strains.</title>
        <authorList>
            <person name="Klenk H.-P."/>
        </authorList>
    </citation>
    <scope>NUCLEOTIDE SEQUENCE</scope>
    <source>
        <strain evidence="2">DSM 44707</strain>
    </source>
</reference>
<dbReference type="EMBL" id="JAVDYB010000001">
    <property type="protein sequence ID" value="MDR7279658.1"/>
    <property type="molecule type" value="Genomic_DNA"/>
</dbReference>
<protein>
    <recommendedName>
        <fullName evidence="4">Lipoprotein</fullName>
    </recommendedName>
</protein>
<evidence type="ECO:0000313" key="3">
    <source>
        <dbReference type="Proteomes" id="UP001183643"/>
    </source>
</evidence>
<sequence length="177" mass="18768">MRTPRMVSITAVLTSFLLLSAGCGGGATPQAWASAVCQALGPWRTEISTLTTRAQQQMSAETTPSAAQENLARLFQGARDASETARQGVERAGVPDVEDGESVAKGFLTSLEGVRAAYDNALTGVKALDTTKADAFYAGVEQVVATLDTEYDKTALDTSSLKSEELREAFDQVPECR</sequence>
<evidence type="ECO:0000313" key="2">
    <source>
        <dbReference type="EMBL" id="MDR7279658.1"/>
    </source>
</evidence>
<dbReference type="PROSITE" id="PS51257">
    <property type="entry name" value="PROKAR_LIPOPROTEIN"/>
    <property type="match status" value="1"/>
</dbReference>
<evidence type="ECO:0000256" key="1">
    <source>
        <dbReference type="SAM" id="SignalP"/>
    </source>
</evidence>
<organism evidence="2 3">
    <name type="scientific">Catenuloplanes atrovinosus</name>
    <dbReference type="NCBI Taxonomy" id="137266"/>
    <lineage>
        <taxon>Bacteria</taxon>
        <taxon>Bacillati</taxon>
        <taxon>Actinomycetota</taxon>
        <taxon>Actinomycetes</taxon>
        <taxon>Micromonosporales</taxon>
        <taxon>Micromonosporaceae</taxon>
        <taxon>Catenuloplanes</taxon>
    </lineage>
</organism>
<proteinExistence type="predicted"/>
<dbReference type="AlphaFoldDB" id="A0AAE4CCY8"/>
<feature type="chain" id="PRO_5042200355" description="Lipoprotein" evidence="1">
    <location>
        <begin position="34"/>
        <end position="177"/>
    </location>
</feature>
<dbReference type="RefSeq" id="WP_310373607.1">
    <property type="nucleotide sequence ID" value="NZ_JAVDYB010000001.1"/>
</dbReference>